<dbReference type="SUPFAM" id="SSF109604">
    <property type="entry name" value="HD-domain/PDEase-like"/>
    <property type="match status" value="1"/>
</dbReference>
<evidence type="ECO:0000313" key="2">
    <source>
        <dbReference type="EMBL" id="RZT89079.1"/>
    </source>
</evidence>
<feature type="compositionally biased region" description="Low complexity" evidence="1">
    <location>
        <begin position="241"/>
        <end position="250"/>
    </location>
</feature>
<dbReference type="PANTHER" id="PTHR33594:SF1">
    <property type="entry name" value="HD_PDEASE DOMAIN-CONTAINING PROTEIN"/>
    <property type="match status" value="1"/>
</dbReference>
<comment type="caution">
    <text evidence="2">The sequence shown here is derived from an EMBL/GenBank/DDBJ whole genome shotgun (WGS) entry which is preliminary data.</text>
</comment>
<keyword evidence="3" id="KW-1185">Reference proteome</keyword>
<evidence type="ECO:0000256" key="1">
    <source>
        <dbReference type="SAM" id="MobiDB-lite"/>
    </source>
</evidence>
<name>A0A4Q7V8F2_PSEST</name>
<dbReference type="EMBL" id="SHKL01000001">
    <property type="protein sequence ID" value="RZT89079.1"/>
    <property type="molecule type" value="Genomic_DNA"/>
</dbReference>
<sequence>MREHAVRGFEGLVDDAGVRGIERVRQVVAADFVDVDAAHDLAHLDRVARLAATIAHREGLDPHVAALAAYVHDYHRLEEARTGATVEPPECAHLVRSAFERAGIAEETWAPVPAAVDATGRFSFSDRFTEPAQGVAACLHDADMLDAMGAIGIARAFTYGGTIGEPIWEPGEDLASTYTSGRTSSVVAHFYEKLLHLRDELTTPSGRAMGEPRHRVLVEFLQRFHIEFGDGPPGRDPEGPVRPGGTPAAP</sequence>
<dbReference type="Gene3D" id="1.10.3210.50">
    <property type="match status" value="1"/>
</dbReference>
<feature type="region of interest" description="Disordered" evidence="1">
    <location>
        <begin position="228"/>
        <end position="250"/>
    </location>
</feature>
<accession>A0A4Q7V8F2</accession>
<evidence type="ECO:0008006" key="4">
    <source>
        <dbReference type="Google" id="ProtNLM"/>
    </source>
</evidence>
<protein>
    <recommendedName>
        <fullName evidence="4">HD/PDEase domain-containing protein</fullName>
    </recommendedName>
</protein>
<evidence type="ECO:0000313" key="3">
    <source>
        <dbReference type="Proteomes" id="UP000291591"/>
    </source>
</evidence>
<dbReference type="AlphaFoldDB" id="A0A4Q7V8F2"/>
<dbReference type="Proteomes" id="UP000291591">
    <property type="component" value="Unassembled WGS sequence"/>
</dbReference>
<organism evidence="2 3">
    <name type="scientific">Pseudonocardia sediminis</name>
    <dbReference type="NCBI Taxonomy" id="1397368"/>
    <lineage>
        <taxon>Bacteria</taxon>
        <taxon>Bacillati</taxon>
        <taxon>Actinomycetota</taxon>
        <taxon>Actinomycetes</taxon>
        <taxon>Pseudonocardiales</taxon>
        <taxon>Pseudonocardiaceae</taxon>
        <taxon>Pseudonocardia</taxon>
    </lineage>
</organism>
<gene>
    <name evidence="2" type="ORF">EV383_6036</name>
</gene>
<proteinExistence type="predicted"/>
<dbReference type="PANTHER" id="PTHR33594">
    <property type="entry name" value="SUPERFAMILY HYDROLASE, PUTATIVE (AFU_ORTHOLOGUE AFUA_1G03035)-RELATED"/>
    <property type="match status" value="1"/>
</dbReference>
<feature type="compositionally biased region" description="Basic and acidic residues" evidence="1">
    <location>
        <begin position="228"/>
        <end position="239"/>
    </location>
</feature>
<reference evidence="2 3" key="1">
    <citation type="submission" date="2019-02" db="EMBL/GenBank/DDBJ databases">
        <title>Sequencing the genomes of 1000 actinobacteria strains.</title>
        <authorList>
            <person name="Klenk H.-P."/>
        </authorList>
    </citation>
    <scope>NUCLEOTIDE SEQUENCE [LARGE SCALE GENOMIC DNA]</scope>
    <source>
        <strain evidence="2 3">DSM 45779</strain>
    </source>
</reference>